<dbReference type="InterPro" id="IPR001623">
    <property type="entry name" value="DnaJ_domain"/>
</dbReference>
<proteinExistence type="predicted"/>
<keyword evidence="5" id="KW-1185">Reference proteome</keyword>
<dbReference type="CDD" id="cd06257">
    <property type="entry name" value="DnaJ"/>
    <property type="match status" value="1"/>
</dbReference>
<feature type="transmembrane region" description="Helical" evidence="2">
    <location>
        <begin position="227"/>
        <end position="245"/>
    </location>
</feature>
<keyword evidence="2" id="KW-0472">Membrane</keyword>
<gene>
    <name evidence="4" type="ORF">C6P46_000548</name>
</gene>
<dbReference type="OrthoDB" id="10250354at2759"/>
<feature type="compositionally biased region" description="Low complexity" evidence="1">
    <location>
        <begin position="427"/>
        <end position="466"/>
    </location>
</feature>
<dbReference type="PROSITE" id="PS50076">
    <property type="entry name" value="DNAJ_2"/>
    <property type="match status" value="1"/>
</dbReference>
<accession>A0A9P7B349</accession>
<evidence type="ECO:0000259" key="3">
    <source>
        <dbReference type="PROSITE" id="PS50076"/>
    </source>
</evidence>
<feature type="transmembrane region" description="Helical" evidence="2">
    <location>
        <begin position="199"/>
        <end position="215"/>
    </location>
</feature>
<sequence length="509" mass="55559">MAGGTGAGSSGGGGGGGLSSNATSILCWTILPQLFTNALVSLFYRLSPSSRPTVPPNATPRHLALAQERSQAHHRRARILLVVGYLAYSILSVYYAQSVGLEQNYYSLLGLARSAVEADPNGSSTTVKSHWRRLARRFHPDKVGKAGEAYFVRLRTGIETLENDNKRWAYERFGPDIHEWGAKLVTPREVLATGAVRSLVWWAFAFGSIFVFSFFRKSERQYNFWRYLSLFLCLALEFHLVMRPSVSPVFSTLFPHRLPFEHVALLRQIFISASMAMSQLAPVLFPPSVSDPASEAGDDSEEDAQLARALRDADALKPLLTRLTQIVNTTEAEIVALQRLELQPLLAAAGDNDGDEEEVYKRLKKHMVHIFEDLQLKGNPATASAWSAAVRAGLERERTKVDSEMRAEDSTIPEAPPQQNGYATGGEATSTAVSAESVAPDARPAPVTLLVSPPSSPKPASSSSLPDAVSISRRDLPAENGGQADSKLLPLPAERSDFRLPTPPPEDLM</sequence>
<feature type="region of interest" description="Disordered" evidence="1">
    <location>
        <begin position="395"/>
        <end position="509"/>
    </location>
</feature>
<comment type="caution">
    <text evidence="4">The sequence shown here is derived from an EMBL/GenBank/DDBJ whole genome shotgun (WGS) entry which is preliminary data.</text>
</comment>
<keyword evidence="2" id="KW-1133">Transmembrane helix</keyword>
<dbReference type="Gene3D" id="1.10.287.110">
    <property type="entry name" value="DnaJ domain"/>
    <property type="match status" value="1"/>
</dbReference>
<feature type="compositionally biased region" description="Basic and acidic residues" evidence="1">
    <location>
        <begin position="395"/>
        <end position="409"/>
    </location>
</feature>
<dbReference type="SUPFAM" id="SSF46565">
    <property type="entry name" value="Chaperone J-domain"/>
    <property type="match status" value="1"/>
</dbReference>
<keyword evidence="2" id="KW-0812">Transmembrane</keyword>
<dbReference type="AlphaFoldDB" id="A0A9P7B349"/>
<dbReference type="Pfam" id="PF00226">
    <property type="entry name" value="DnaJ"/>
    <property type="match status" value="1"/>
</dbReference>
<evidence type="ECO:0000313" key="4">
    <source>
        <dbReference type="EMBL" id="KAG0655915.1"/>
    </source>
</evidence>
<feature type="transmembrane region" description="Helical" evidence="2">
    <location>
        <begin position="79"/>
        <end position="97"/>
    </location>
</feature>
<evidence type="ECO:0000313" key="5">
    <source>
        <dbReference type="Proteomes" id="UP000777482"/>
    </source>
</evidence>
<feature type="domain" description="J" evidence="3">
    <location>
        <begin position="104"/>
        <end position="174"/>
    </location>
</feature>
<evidence type="ECO:0000256" key="2">
    <source>
        <dbReference type="SAM" id="Phobius"/>
    </source>
</evidence>
<dbReference type="Proteomes" id="UP000777482">
    <property type="component" value="Unassembled WGS sequence"/>
</dbReference>
<dbReference type="EMBL" id="PUHQ01000108">
    <property type="protein sequence ID" value="KAG0655915.1"/>
    <property type="molecule type" value="Genomic_DNA"/>
</dbReference>
<feature type="transmembrane region" description="Helical" evidence="2">
    <location>
        <begin position="22"/>
        <end position="44"/>
    </location>
</feature>
<dbReference type="SMART" id="SM00271">
    <property type="entry name" value="DnaJ"/>
    <property type="match status" value="1"/>
</dbReference>
<name>A0A9P7B349_RHOMI</name>
<dbReference type="InterPro" id="IPR036869">
    <property type="entry name" value="J_dom_sf"/>
</dbReference>
<reference evidence="4 5" key="1">
    <citation type="submission" date="2020-11" db="EMBL/GenBank/DDBJ databases">
        <title>Kefir isolates.</title>
        <authorList>
            <person name="Marcisauskas S."/>
            <person name="Kim Y."/>
            <person name="Blasche S."/>
        </authorList>
    </citation>
    <scope>NUCLEOTIDE SEQUENCE [LARGE SCALE GENOMIC DNA]</scope>
    <source>
        <strain evidence="4 5">KR</strain>
    </source>
</reference>
<protein>
    <recommendedName>
        <fullName evidence="3">J domain-containing protein</fullName>
    </recommendedName>
</protein>
<evidence type="ECO:0000256" key="1">
    <source>
        <dbReference type="SAM" id="MobiDB-lite"/>
    </source>
</evidence>
<organism evidence="4 5">
    <name type="scientific">Rhodotorula mucilaginosa</name>
    <name type="common">Yeast</name>
    <name type="synonym">Rhodotorula rubra</name>
    <dbReference type="NCBI Taxonomy" id="5537"/>
    <lineage>
        <taxon>Eukaryota</taxon>
        <taxon>Fungi</taxon>
        <taxon>Dikarya</taxon>
        <taxon>Basidiomycota</taxon>
        <taxon>Pucciniomycotina</taxon>
        <taxon>Microbotryomycetes</taxon>
        <taxon>Sporidiobolales</taxon>
        <taxon>Sporidiobolaceae</taxon>
        <taxon>Rhodotorula</taxon>
    </lineage>
</organism>